<dbReference type="AlphaFoldDB" id="I2Q4F5"/>
<dbReference type="InterPro" id="IPR050742">
    <property type="entry name" value="Helicase_Restrict-Modif_Enz"/>
</dbReference>
<dbReference type="eggNOG" id="COG4951">
    <property type="taxonomic scope" value="Bacteria"/>
</dbReference>
<dbReference type="InterPro" id="IPR054347">
    <property type="entry name" value="TOTE_primase"/>
</dbReference>
<dbReference type="GO" id="GO:0016787">
    <property type="term" value="F:hydrolase activity"/>
    <property type="evidence" value="ECO:0007669"/>
    <property type="project" value="InterPro"/>
</dbReference>
<sequence>MSILQSNFPHAPEPDDLRRLREENARLKAMLSQHGIAWEDSTSTPSPISPQPAHAPRSAADKIALFRNLFRGRNDIYPQRWESAKGRSGYSPKCGNEWRRGVCQKPRLKCGDCSQRLLLPLTDQVIYDHLAGVHTIGVYPLLSDDTCYFLAADFDDASWQEDAKAFMQSCQELDIPAYLEISRSGKGAHVWIFFAEAVSAREARRLGAALISHTCDRTRQLSLSSYDRIFPNQDTLPKGGFGNLIALPLQKVPRNSGHSVFVDDNFIPFADQWALLASIRPLSSADLEGFILKACGGRHPLDVAYTSEEEEVLPWQRPRRGACHIAGPLPKSLMLVIANQIYISKSELPQQLVNRLIRLAAFQNPEFYKAQAMRLPVWNKPRVIGCAENYPKHIGLPRGCLDSLLDLLQSNNIQVVLQDERLQGEKISVKFLGALRTEQKLAVRAILRHDIGILCAPTAFGKTVTAAALIARRKVRTLVLVHRTELLRQWFERLTGFLDVSKGAIGFIGGGKKKAAGYIDVVVMQSLMRKENLGSLLDSYGQIIVDECHHVSAFSFESILKQAKSKYIVGLTATPIRRDGQDPIIFMQCGPARYTVTRSESTPSRLEVWPRYLAGPEIPSGIPIQEVFRILVNNSTRNSIIAEDVLNAYKEGRKILILTERTEHLALLSEHLTAFVDKLYVLHGRLSRVQRNAIFSELESLNDSTPRVLLATGRLIGEGFDHPPLDTMMLAMPISWRGTLQQYAGRLHRSHAEKQDVRIYDYVEDSVPQLSRMWTKRQRGYQAMGYRFKDERSLI</sequence>
<feature type="region of interest" description="Disordered" evidence="1">
    <location>
        <begin position="36"/>
        <end position="55"/>
    </location>
</feature>
<dbReference type="GO" id="GO:0003677">
    <property type="term" value="F:DNA binding"/>
    <property type="evidence" value="ECO:0007669"/>
    <property type="project" value="InterPro"/>
</dbReference>
<organism evidence="4">
    <name type="scientific">Desulfovibrio sp. U5L</name>
    <dbReference type="NCBI Taxonomy" id="596152"/>
    <lineage>
        <taxon>Bacteria</taxon>
        <taxon>Pseudomonadati</taxon>
        <taxon>Thermodesulfobacteriota</taxon>
        <taxon>Desulfovibrionia</taxon>
        <taxon>Desulfovibrionales</taxon>
        <taxon>Desulfovibrionaceae</taxon>
        <taxon>Desulfovibrio</taxon>
    </lineage>
</organism>
<feature type="domain" description="Helicase C-terminal" evidence="3">
    <location>
        <begin position="641"/>
        <end position="792"/>
    </location>
</feature>
<gene>
    <name evidence="4" type="ORF">DesU5LDRAFT_3023</name>
</gene>
<evidence type="ECO:0000259" key="3">
    <source>
        <dbReference type="PROSITE" id="PS51194"/>
    </source>
</evidence>
<dbReference type="InterPro" id="IPR001650">
    <property type="entry name" value="Helicase_C-like"/>
</dbReference>
<dbReference type="CDD" id="cd18785">
    <property type="entry name" value="SF2_C"/>
    <property type="match status" value="1"/>
</dbReference>
<dbReference type="STRING" id="596152.DesU5LDRAFT_3023"/>
<feature type="domain" description="Helicase ATP-binding" evidence="2">
    <location>
        <begin position="443"/>
        <end position="593"/>
    </location>
</feature>
<dbReference type="SUPFAM" id="SSF52540">
    <property type="entry name" value="P-loop containing nucleoside triphosphate hydrolases"/>
    <property type="match status" value="2"/>
</dbReference>
<dbReference type="PROSITE" id="PS51194">
    <property type="entry name" value="HELICASE_CTER"/>
    <property type="match status" value="1"/>
</dbReference>
<dbReference type="Pfam" id="PF04851">
    <property type="entry name" value="ResIII"/>
    <property type="match status" value="1"/>
</dbReference>
<reference evidence="4" key="1">
    <citation type="submission" date="2011-11" db="EMBL/GenBank/DDBJ databases">
        <title>Improved High-Quality Draft sequence of Desulfovibrio sp. U5L.</title>
        <authorList>
            <consortium name="US DOE Joint Genome Institute"/>
            <person name="Lucas S."/>
            <person name="Han J."/>
            <person name="Lapidus A."/>
            <person name="Cheng J.-F."/>
            <person name="Goodwin L."/>
            <person name="Pitluck S."/>
            <person name="Peters L."/>
            <person name="Ovchinnikova G."/>
            <person name="Held B."/>
            <person name="Detter J.C."/>
            <person name="Han C."/>
            <person name="Tapia R."/>
            <person name="Land M."/>
            <person name="Hauser L."/>
            <person name="Kyrpides N."/>
            <person name="Ivanova N."/>
            <person name="Pagani I."/>
            <person name="Gabster J."/>
            <person name="Walker C."/>
            <person name="Stolyar S."/>
            <person name="Stahl D."/>
            <person name="Arkin A."/>
            <person name="Dehal P."/>
            <person name="Hazen T."/>
            <person name="Woyke T."/>
        </authorList>
    </citation>
    <scope>NUCLEOTIDE SEQUENCE [LARGE SCALE GENOMIC DNA]</scope>
    <source>
        <strain evidence="4">U5L</strain>
    </source>
</reference>
<dbReference type="OrthoDB" id="9804086at2"/>
<evidence type="ECO:0000259" key="2">
    <source>
        <dbReference type="PROSITE" id="PS51192"/>
    </source>
</evidence>
<dbReference type="InterPro" id="IPR014001">
    <property type="entry name" value="Helicase_ATP-bd"/>
</dbReference>
<accession>I2Q4F5</accession>
<evidence type="ECO:0000256" key="1">
    <source>
        <dbReference type="SAM" id="MobiDB-lite"/>
    </source>
</evidence>
<dbReference type="PROSITE" id="PS51192">
    <property type="entry name" value="HELICASE_ATP_BIND_1"/>
    <property type="match status" value="1"/>
</dbReference>
<protein>
    <recommendedName>
        <fullName evidence="5">DNA/RNA helicase, superfamily II</fullName>
    </recommendedName>
</protein>
<dbReference type="GO" id="GO:0005829">
    <property type="term" value="C:cytosol"/>
    <property type="evidence" value="ECO:0007669"/>
    <property type="project" value="TreeGrafter"/>
</dbReference>
<dbReference type="EMBL" id="JH600068">
    <property type="protein sequence ID" value="EIG54661.1"/>
    <property type="molecule type" value="Genomic_DNA"/>
</dbReference>
<dbReference type="Pfam" id="PF00271">
    <property type="entry name" value="Helicase_C"/>
    <property type="match status" value="1"/>
</dbReference>
<dbReference type="PANTHER" id="PTHR47396">
    <property type="entry name" value="TYPE I RESTRICTION ENZYME ECOKI R PROTEIN"/>
    <property type="match status" value="1"/>
</dbReference>
<dbReference type="InterPro" id="IPR006935">
    <property type="entry name" value="Helicase/UvrB_N"/>
</dbReference>
<dbReference type="Pfam" id="PF22548">
    <property type="entry name" value="AEP-TOTE"/>
    <property type="match status" value="1"/>
</dbReference>
<dbReference type="PANTHER" id="PTHR47396:SF1">
    <property type="entry name" value="ATP-DEPENDENT HELICASE IRC3-RELATED"/>
    <property type="match status" value="1"/>
</dbReference>
<dbReference type="eggNOG" id="COG1061">
    <property type="taxonomic scope" value="Bacteria"/>
</dbReference>
<evidence type="ECO:0008006" key="5">
    <source>
        <dbReference type="Google" id="ProtNLM"/>
    </source>
</evidence>
<proteinExistence type="predicted"/>
<name>I2Q4F5_9BACT</name>
<evidence type="ECO:0000313" key="4">
    <source>
        <dbReference type="EMBL" id="EIG54661.1"/>
    </source>
</evidence>
<dbReference type="HOGENOM" id="CLU_011771_1_0_7"/>
<dbReference type="GO" id="GO:0005524">
    <property type="term" value="F:ATP binding"/>
    <property type="evidence" value="ECO:0007669"/>
    <property type="project" value="InterPro"/>
</dbReference>
<dbReference type="Gene3D" id="3.40.50.300">
    <property type="entry name" value="P-loop containing nucleotide triphosphate hydrolases"/>
    <property type="match status" value="2"/>
</dbReference>
<dbReference type="InterPro" id="IPR027417">
    <property type="entry name" value="P-loop_NTPase"/>
</dbReference>
<dbReference type="CDD" id="cd17926">
    <property type="entry name" value="DEXHc_RE"/>
    <property type="match status" value="1"/>
</dbReference>
<dbReference type="SMART" id="SM00487">
    <property type="entry name" value="DEXDc"/>
    <property type="match status" value="1"/>
</dbReference>